<protein>
    <recommendedName>
        <fullName evidence="8">GH16 domain-containing protein</fullName>
    </recommendedName>
</protein>
<evidence type="ECO:0000256" key="1">
    <source>
        <dbReference type="ARBA" id="ARBA00004370"/>
    </source>
</evidence>
<evidence type="ECO:0008006" key="8">
    <source>
        <dbReference type="Google" id="ProtNLM"/>
    </source>
</evidence>
<keyword evidence="3" id="KW-0325">Glycoprotein</keyword>
<organism evidence="6 7">
    <name type="scientific">Basidiobolus ranarum</name>
    <dbReference type="NCBI Taxonomy" id="34480"/>
    <lineage>
        <taxon>Eukaryota</taxon>
        <taxon>Fungi</taxon>
        <taxon>Fungi incertae sedis</taxon>
        <taxon>Zoopagomycota</taxon>
        <taxon>Entomophthoromycotina</taxon>
        <taxon>Basidiobolomycetes</taxon>
        <taxon>Basidiobolales</taxon>
        <taxon>Basidiobolaceae</taxon>
        <taxon>Basidiobolus</taxon>
    </lineage>
</organism>
<reference evidence="6 7" key="1">
    <citation type="submission" date="2023-04" db="EMBL/GenBank/DDBJ databases">
        <title>Genome of Basidiobolus ranarum AG-B5.</title>
        <authorList>
            <person name="Stajich J.E."/>
            <person name="Carter-House D."/>
            <person name="Gryganskyi A."/>
        </authorList>
    </citation>
    <scope>NUCLEOTIDE SEQUENCE [LARGE SCALE GENOMIC DNA]</scope>
    <source>
        <strain evidence="6 7">AG-B5</strain>
    </source>
</reference>
<dbReference type="InterPro" id="IPR013320">
    <property type="entry name" value="ConA-like_dom_sf"/>
</dbReference>
<evidence type="ECO:0000313" key="6">
    <source>
        <dbReference type="EMBL" id="KAK9762727.1"/>
    </source>
</evidence>
<keyword evidence="7" id="KW-1185">Reference proteome</keyword>
<dbReference type="Pfam" id="PF03935">
    <property type="entry name" value="SKN1_KRE6_Sbg1"/>
    <property type="match status" value="1"/>
</dbReference>
<dbReference type="Gene3D" id="2.60.120.200">
    <property type="match status" value="2"/>
</dbReference>
<evidence type="ECO:0000313" key="7">
    <source>
        <dbReference type="Proteomes" id="UP001479436"/>
    </source>
</evidence>
<dbReference type="Proteomes" id="UP001479436">
    <property type="component" value="Unassembled WGS sequence"/>
</dbReference>
<evidence type="ECO:0000256" key="5">
    <source>
        <dbReference type="SAM" id="MobiDB-lite"/>
    </source>
</evidence>
<proteinExistence type="predicted"/>
<evidence type="ECO:0000256" key="2">
    <source>
        <dbReference type="ARBA" id="ARBA00023136"/>
    </source>
</evidence>
<keyword evidence="2" id="KW-0472">Membrane</keyword>
<feature type="compositionally biased region" description="Polar residues" evidence="5">
    <location>
        <begin position="1"/>
        <end position="14"/>
    </location>
</feature>
<dbReference type="PANTHER" id="PTHR31361">
    <property type="entry name" value="BETA-GLUCAN SYNTHESIS-ASSOCIATED PROTEIN KRE6-RELATED"/>
    <property type="match status" value="1"/>
</dbReference>
<comment type="subcellular location">
    <subcellularLocation>
        <location evidence="1">Membrane</location>
    </subcellularLocation>
</comment>
<feature type="compositionally biased region" description="Low complexity" evidence="5">
    <location>
        <begin position="15"/>
        <end position="47"/>
    </location>
</feature>
<gene>
    <name evidence="6" type="ORF">K7432_011266</name>
</gene>
<sequence>MIISHDYTSQNGKGSTSASENSSSTSSLTSSSKTSSTATATPTPVSPWVDPDTPKQFTNKSIGGQNFTLVFSDEFEKAGRTFTEGDDPKWTAVDLHYWPTNDFEWYSPDAVSTSDGSMKITMSKHEINGHSYMSAQKNSYEGDYLQQCLSTVARIPPAVYLQQCLSTVARIPPAVYEGKAFQTYSLEYVPGAEGYIIWRINGQDIWGLDAGAVGPDPLSKTAQRLISEEPMSIIMNVVMSDNWVGKVPFNELTLPSTMWIGYVRVYQLPDKINDSCDPPNFPTAQYIKDRPKAYNSPIPRTWQEAGYEFPKYSISSTCSANKLTN</sequence>
<comment type="caution">
    <text evidence="6">The sequence shown here is derived from an EMBL/GenBank/DDBJ whole genome shotgun (WGS) entry which is preliminary data.</text>
</comment>
<dbReference type="SUPFAM" id="SSF49899">
    <property type="entry name" value="Concanavalin A-like lectins/glucanases"/>
    <property type="match status" value="1"/>
</dbReference>
<dbReference type="InterPro" id="IPR005629">
    <property type="entry name" value="Skn1/Kre6/Sbg1"/>
</dbReference>
<accession>A0ABR2WMI6</accession>
<keyword evidence="4" id="KW-0961">Cell wall biogenesis/degradation</keyword>
<evidence type="ECO:0000256" key="3">
    <source>
        <dbReference type="ARBA" id="ARBA00023180"/>
    </source>
</evidence>
<feature type="region of interest" description="Disordered" evidence="5">
    <location>
        <begin position="1"/>
        <end position="61"/>
    </location>
</feature>
<evidence type="ECO:0000256" key="4">
    <source>
        <dbReference type="ARBA" id="ARBA00023316"/>
    </source>
</evidence>
<name>A0ABR2WMI6_9FUNG</name>
<dbReference type="PANTHER" id="PTHR31361:SF1">
    <property type="entry name" value="BETA-GLUCAN SYNTHESIS-ASSOCIATED PROTEIN KRE6-RELATED"/>
    <property type="match status" value="1"/>
</dbReference>
<dbReference type="EMBL" id="JASJQH010000853">
    <property type="protein sequence ID" value="KAK9762727.1"/>
    <property type="molecule type" value="Genomic_DNA"/>
</dbReference>